<name>A0ABQ9HQC9_9NEOP</name>
<keyword evidence="2" id="KW-1185">Reference proteome</keyword>
<evidence type="ECO:0000313" key="1">
    <source>
        <dbReference type="EMBL" id="KAJ8886592.1"/>
    </source>
</evidence>
<gene>
    <name evidence="1" type="ORF">PR048_012804</name>
</gene>
<accession>A0ABQ9HQC9</accession>
<organism evidence="1 2">
    <name type="scientific">Dryococelus australis</name>
    <dbReference type="NCBI Taxonomy" id="614101"/>
    <lineage>
        <taxon>Eukaryota</taxon>
        <taxon>Metazoa</taxon>
        <taxon>Ecdysozoa</taxon>
        <taxon>Arthropoda</taxon>
        <taxon>Hexapoda</taxon>
        <taxon>Insecta</taxon>
        <taxon>Pterygota</taxon>
        <taxon>Neoptera</taxon>
        <taxon>Polyneoptera</taxon>
        <taxon>Phasmatodea</taxon>
        <taxon>Verophasmatodea</taxon>
        <taxon>Anareolatae</taxon>
        <taxon>Phasmatidae</taxon>
        <taxon>Eurycanthinae</taxon>
        <taxon>Dryococelus</taxon>
    </lineage>
</organism>
<proteinExistence type="predicted"/>
<dbReference type="EMBL" id="JARBHB010000004">
    <property type="protein sequence ID" value="KAJ8886592.1"/>
    <property type="molecule type" value="Genomic_DNA"/>
</dbReference>
<evidence type="ECO:0000313" key="2">
    <source>
        <dbReference type="Proteomes" id="UP001159363"/>
    </source>
</evidence>
<reference evidence="1 2" key="1">
    <citation type="submission" date="2023-02" db="EMBL/GenBank/DDBJ databases">
        <title>LHISI_Scaffold_Assembly.</title>
        <authorList>
            <person name="Stuart O.P."/>
            <person name="Cleave R."/>
            <person name="Magrath M.J.L."/>
            <person name="Mikheyev A.S."/>
        </authorList>
    </citation>
    <scope>NUCLEOTIDE SEQUENCE [LARGE SCALE GENOMIC DNA]</scope>
    <source>
        <strain evidence="1">Daus_M_001</strain>
        <tissue evidence="1">Leg muscle</tissue>
    </source>
</reference>
<sequence>MAWRKNIAHSVSGQKKVENKQYLMLVTRTGAPNKARQAWRLQSSQRGFGIVKQCTVNPYKYIPVKEIEYRTTTCCKIIAIKYVRWCKQVTKVAIQ</sequence>
<protein>
    <submittedName>
        <fullName evidence="1">Uncharacterized protein</fullName>
    </submittedName>
</protein>
<dbReference type="Proteomes" id="UP001159363">
    <property type="component" value="Chromosome X"/>
</dbReference>
<comment type="caution">
    <text evidence="1">The sequence shown here is derived from an EMBL/GenBank/DDBJ whole genome shotgun (WGS) entry which is preliminary data.</text>
</comment>